<gene>
    <name evidence="1" type="ORF">AAG747_28385</name>
</gene>
<dbReference type="EMBL" id="JBDKWZ010000028">
    <property type="protein sequence ID" value="MEN7551868.1"/>
    <property type="molecule type" value="Genomic_DNA"/>
</dbReference>
<keyword evidence="2" id="KW-1185">Reference proteome</keyword>
<reference evidence="1 2" key="1">
    <citation type="submission" date="2024-04" db="EMBL/GenBank/DDBJ databases">
        <title>Novel genus in family Flammeovirgaceae.</title>
        <authorList>
            <person name="Nguyen T.H."/>
            <person name="Vuong T.Q."/>
            <person name="Le H."/>
            <person name="Kim S.-G."/>
        </authorList>
    </citation>
    <scope>NUCLEOTIDE SEQUENCE [LARGE SCALE GENOMIC DNA]</scope>
    <source>
        <strain evidence="1 2">JCM 23209</strain>
    </source>
</reference>
<dbReference type="InterPro" id="IPR025534">
    <property type="entry name" value="DUF4420"/>
</dbReference>
<dbReference type="AlphaFoldDB" id="A0AAW9SL53"/>
<proteinExistence type="predicted"/>
<accession>A0AAW9SL53</accession>
<dbReference type="Proteomes" id="UP001403385">
    <property type="component" value="Unassembled WGS sequence"/>
</dbReference>
<organism evidence="1 2">
    <name type="scientific">Rapidithrix thailandica</name>
    <dbReference type="NCBI Taxonomy" id="413964"/>
    <lineage>
        <taxon>Bacteria</taxon>
        <taxon>Pseudomonadati</taxon>
        <taxon>Bacteroidota</taxon>
        <taxon>Cytophagia</taxon>
        <taxon>Cytophagales</taxon>
        <taxon>Flammeovirgaceae</taxon>
        <taxon>Rapidithrix</taxon>
    </lineage>
</organism>
<sequence>MMKIEKIWDELEGDKFLQSGLLYKRFSGKVKPDVYVSLKVPERLRCIAVHLDKSFDLQLQNCDKFRDIKIEILPDEKQPQKQFMLILLLNNQHKDIFSALCEDLISEVSETTKESSLINQLLLRLEKWRLLFEKLGQQGLSDEAQRGLYGELYFLRKFLTHSDNHEFCISSWKGPEKAIQDFQFSDWAVEVKTTHGKNHQKLQITSERQLDTSFVPSIFLYHLSLDVRRHHGETLNEIVEGVEGLISNNPVVLNAFKVKLLEANYFDIHLDLYNENGYSIRQENIYRITEDFPRITESLVPSGVGDVKYTVIISNNSWSLSEDQLFSEIANY</sequence>
<protein>
    <submittedName>
        <fullName evidence="1">PD-(D/E)XK motif protein</fullName>
    </submittedName>
</protein>
<comment type="caution">
    <text evidence="1">The sequence shown here is derived from an EMBL/GenBank/DDBJ whole genome shotgun (WGS) entry which is preliminary data.</text>
</comment>
<name>A0AAW9SL53_9BACT</name>
<evidence type="ECO:0000313" key="1">
    <source>
        <dbReference type="EMBL" id="MEN7551868.1"/>
    </source>
</evidence>
<evidence type="ECO:0000313" key="2">
    <source>
        <dbReference type="Proteomes" id="UP001403385"/>
    </source>
</evidence>
<dbReference type="RefSeq" id="WP_346824646.1">
    <property type="nucleotide sequence ID" value="NZ_JBDKWZ010000028.1"/>
</dbReference>
<dbReference type="Pfam" id="PF14390">
    <property type="entry name" value="DUF4420"/>
    <property type="match status" value="1"/>
</dbReference>